<dbReference type="PRINTS" id="PR00474">
    <property type="entry name" value="GLU5KINASE"/>
</dbReference>
<feature type="binding site" evidence="8">
    <location>
        <position position="71"/>
    </location>
    <ligand>
        <name>substrate</name>
    </ligand>
</feature>
<dbReference type="InterPro" id="IPR041739">
    <property type="entry name" value="G5K_ProB"/>
</dbReference>
<dbReference type="InterPro" id="IPR001048">
    <property type="entry name" value="Asp/Glu/Uridylate_kinase"/>
</dbReference>
<evidence type="ECO:0000313" key="10">
    <source>
        <dbReference type="EMBL" id="SBN38996.1"/>
    </source>
</evidence>
<dbReference type="GO" id="GO:0005524">
    <property type="term" value="F:ATP binding"/>
    <property type="evidence" value="ECO:0007669"/>
    <property type="project" value="UniProtKB-KW"/>
</dbReference>
<evidence type="ECO:0000256" key="8">
    <source>
        <dbReference type="HAMAP-Rule" id="MF_00456"/>
    </source>
</evidence>
<comment type="catalytic activity">
    <reaction evidence="8">
        <text>L-glutamate + ATP = L-glutamyl 5-phosphate + ADP</text>
        <dbReference type="Rhea" id="RHEA:14877"/>
        <dbReference type="ChEBI" id="CHEBI:29985"/>
        <dbReference type="ChEBI" id="CHEBI:30616"/>
        <dbReference type="ChEBI" id="CHEBI:58274"/>
        <dbReference type="ChEBI" id="CHEBI:456216"/>
        <dbReference type="EC" id="2.7.2.11"/>
    </reaction>
</comment>
<protein>
    <recommendedName>
        <fullName evidence="8">Glutamate 5-kinase</fullName>
        <ecNumber evidence="8">2.7.2.11</ecNumber>
    </recommendedName>
    <alternativeName>
        <fullName evidence="8">Gamma-glutamyl kinase</fullName>
        <shortName evidence="8">GK</shortName>
    </alternativeName>
</protein>
<evidence type="ECO:0000256" key="5">
    <source>
        <dbReference type="ARBA" id="ARBA00022741"/>
    </source>
</evidence>
<feature type="domain" description="Aspartate/glutamate/uridylate kinase" evidence="9">
    <location>
        <begin position="27"/>
        <end position="252"/>
    </location>
</feature>
<comment type="pathway">
    <text evidence="8">Amino-acid biosynthesis; L-proline biosynthesis; L-glutamate 5-semialdehyde from L-glutamate: step 1/2.</text>
</comment>
<comment type="similarity">
    <text evidence="8">Belongs to the glutamate 5-kinase family.</text>
</comment>
<dbReference type="PANTHER" id="PTHR43654:SF1">
    <property type="entry name" value="ISOPENTENYL PHOSPHATE KINASE"/>
    <property type="match status" value="1"/>
</dbReference>
<dbReference type="GO" id="GO:0055129">
    <property type="term" value="P:L-proline biosynthetic process"/>
    <property type="evidence" value="ECO:0007669"/>
    <property type="project" value="UniProtKB-UniRule"/>
</dbReference>
<evidence type="ECO:0000256" key="2">
    <source>
        <dbReference type="ARBA" id="ARBA00022605"/>
    </source>
</evidence>
<keyword evidence="3 8" id="KW-0641">Proline biosynthesis</keyword>
<dbReference type="PIRSF" id="PIRSF000729">
    <property type="entry name" value="GK"/>
    <property type="match status" value="1"/>
</dbReference>
<keyword evidence="1 8" id="KW-0963">Cytoplasm</keyword>
<evidence type="ECO:0000259" key="9">
    <source>
        <dbReference type="Pfam" id="PF00696"/>
    </source>
</evidence>
<dbReference type="GO" id="GO:0004349">
    <property type="term" value="F:glutamate 5-kinase activity"/>
    <property type="evidence" value="ECO:0007669"/>
    <property type="project" value="UniProtKB-UniRule"/>
</dbReference>
<dbReference type="FunFam" id="3.40.1160.10:FF:000018">
    <property type="entry name" value="Glutamate 5-kinase"/>
    <property type="match status" value="1"/>
</dbReference>
<dbReference type="Pfam" id="PF00696">
    <property type="entry name" value="AA_kinase"/>
    <property type="match status" value="1"/>
</dbReference>
<dbReference type="UniPathway" id="UPA00098">
    <property type="reaction ID" value="UER00359"/>
</dbReference>
<dbReference type="AlphaFoldDB" id="A0A2C7ARV1"/>
<dbReference type="InterPro" id="IPR019797">
    <property type="entry name" value="Glutamate_5-kinase_CS"/>
</dbReference>
<keyword evidence="7 8" id="KW-0067">ATP-binding</keyword>
<feature type="binding site" evidence="8">
    <location>
        <position position="31"/>
    </location>
    <ligand>
        <name>ATP</name>
        <dbReference type="ChEBI" id="CHEBI:30616"/>
    </ligand>
</feature>
<evidence type="ECO:0000256" key="1">
    <source>
        <dbReference type="ARBA" id="ARBA00022490"/>
    </source>
</evidence>
<evidence type="ECO:0000256" key="4">
    <source>
        <dbReference type="ARBA" id="ARBA00022679"/>
    </source>
</evidence>
<organism evidence="10">
    <name type="scientific">Propionibacterium freudenreichii</name>
    <dbReference type="NCBI Taxonomy" id="1744"/>
    <lineage>
        <taxon>Bacteria</taxon>
        <taxon>Bacillati</taxon>
        <taxon>Actinomycetota</taxon>
        <taxon>Actinomycetes</taxon>
        <taxon>Propionibacteriales</taxon>
        <taxon>Propionibacteriaceae</taxon>
        <taxon>Propionibacterium</taxon>
    </lineage>
</organism>
<dbReference type="PROSITE" id="PS00902">
    <property type="entry name" value="GLUTAMATE_5_KINASE"/>
    <property type="match status" value="1"/>
</dbReference>
<keyword evidence="4 8" id="KW-0808">Transferase</keyword>
<feature type="binding site" evidence="8">
    <location>
        <position position="170"/>
    </location>
    <ligand>
        <name>substrate</name>
    </ligand>
</feature>
<comment type="subcellular location">
    <subcellularLocation>
        <location evidence="8">Cytoplasm</location>
    </subcellularLocation>
</comment>
<dbReference type="GO" id="GO:0005829">
    <property type="term" value="C:cytosol"/>
    <property type="evidence" value="ECO:0007669"/>
    <property type="project" value="TreeGrafter"/>
</dbReference>
<feature type="binding site" evidence="8">
    <location>
        <position position="158"/>
    </location>
    <ligand>
        <name>substrate</name>
    </ligand>
</feature>
<evidence type="ECO:0000256" key="7">
    <source>
        <dbReference type="ARBA" id="ARBA00022840"/>
    </source>
</evidence>
<evidence type="ECO:0000256" key="3">
    <source>
        <dbReference type="ARBA" id="ARBA00022650"/>
    </source>
</evidence>
<keyword evidence="6 8" id="KW-0418">Kinase</keyword>
<dbReference type="HAMAP" id="MF_00456">
    <property type="entry name" value="ProB"/>
    <property type="match status" value="1"/>
</dbReference>
<dbReference type="InterPro" id="IPR001057">
    <property type="entry name" value="Glu/AcGlu_kinase"/>
</dbReference>
<gene>
    <name evidence="8" type="primary">proB</name>
    <name evidence="10" type="ORF">PFR_JS10_1353</name>
</gene>
<reference evidence="10" key="1">
    <citation type="submission" date="2016-05" db="EMBL/GenBank/DDBJ databases">
        <authorList>
            <person name="Lavstsen T."/>
            <person name="Jespersen J.S."/>
        </authorList>
    </citation>
    <scope>NUCLEOTIDE SEQUENCE</scope>
    <source>
        <strain evidence="10">PFRJS10</strain>
    </source>
</reference>
<dbReference type="PANTHER" id="PTHR43654">
    <property type="entry name" value="GLUTAMATE 5-KINASE"/>
    <property type="match status" value="1"/>
</dbReference>
<proteinExistence type="inferred from homology"/>
<accession>A0A2C7ARV1</accession>
<dbReference type="SUPFAM" id="SSF53633">
    <property type="entry name" value="Carbamate kinase-like"/>
    <property type="match status" value="1"/>
</dbReference>
<feature type="binding site" evidence="8">
    <location>
        <begin position="230"/>
        <end position="236"/>
    </location>
    <ligand>
        <name>ATP</name>
        <dbReference type="ChEBI" id="CHEBI:30616"/>
    </ligand>
</feature>
<keyword evidence="2 8" id="KW-0028">Amino-acid biosynthesis</keyword>
<dbReference type="Gene3D" id="3.40.1160.10">
    <property type="entry name" value="Acetylglutamate kinase-like"/>
    <property type="match status" value="1"/>
</dbReference>
<dbReference type="NCBIfam" id="TIGR01027">
    <property type="entry name" value="proB"/>
    <property type="match status" value="1"/>
</dbReference>
<sequence length="290" mass="30398">MTDQVPSVVPALDTEESVRAAIGSARRIVVKIGSSSLSSARRGLDDARLAALVAALADVHDAGRDIVLISSGAIAAGLKPLGLTRRPRDVAHQQAAAAVGQGLLIERYTEMFAHRDIRVGQVLLTPDDVAVRDNYHNALRALGTLLRMGVLPVVNENDTVATQEIRFGDNDRLAALVAQLVRADALVILSDVDALYTSHPDDPGAQAISFVPDVDELRVDTHRIGSAVGTGGMNTKVQAAQLAASAGIPVMLARANAVLDALHGAPVGTAFAPWTMPDRAVCCGWPMPHG</sequence>
<evidence type="ECO:0000256" key="6">
    <source>
        <dbReference type="ARBA" id="ARBA00022777"/>
    </source>
</evidence>
<dbReference type="InterPro" id="IPR011529">
    <property type="entry name" value="Glu_5kinase"/>
</dbReference>
<dbReference type="InterPro" id="IPR036393">
    <property type="entry name" value="AceGlu_kinase-like_sf"/>
</dbReference>
<dbReference type="EMBL" id="LT576035">
    <property type="protein sequence ID" value="SBN38996.1"/>
    <property type="molecule type" value="Genomic_DNA"/>
</dbReference>
<dbReference type="CDD" id="cd04242">
    <property type="entry name" value="AAK_G5K_ProB"/>
    <property type="match status" value="1"/>
</dbReference>
<name>A0A2C7ARV1_9ACTN</name>
<dbReference type="EC" id="2.7.2.11" evidence="8"/>
<comment type="function">
    <text evidence="8">Catalyzes the transfer of a phosphate group to glutamate to form L-glutamate 5-phosphate.</text>
</comment>
<keyword evidence="5 8" id="KW-0547">Nucleotide-binding</keyword>
<feature type="binding site" evidence="8">
    <location>
        <begin position="190"/>
        <end position="191"/>
    </location>
    <ligand>
        <name>ATP</name>
        <dbReference type="ChEBI" id="CHEBI:30616"/>
    </ligand>
</feature>
<dbReference type="InterPro" id="IPR005715">
    <property type="entry name" value="Glu_5kinase/COase_Synthase"/>
</dbReference>